<reference evidence="2 3" key="1">
    <citation type="journal article" date="2014" name="Genome Biol. Evol.">
        <title>Comparative genomics and transcriptomics analyses reveal divergent lifestyle features of nematode endoparasitic fungus Hirsutella minnesotensis.</title>
        <authorList>
            <person name="Lai Y."/>
            <person name="Liu K."/>
            <person name="Zhang X."/>
            <person name="Zhang X."/>
            <person name="Li K."/>
            <person name="Wang N."/>
            <person name="Shu C."/>
            <person name="Wu Y."/>
            <person name="Wang C."/>
            <person name="Bushley K.E."/>
            <person name="Xiang M."/>
            <person name="Liu X."/>
        </authorList>
    </citation>
    <scope>NUCLEOTIDE SEQUENCE [LARGE SCALE GENOMIC DNA]</scope>
    <source>
        <strain evidence="2 3">3608</strain>
    </source>
</reference>
<sequence length="225" mass="24603">MNNHSTSAWLVPTAPGSPAHQCIDMLADTSRVVSSAPLRDPGALTGDGASEAVRRSPDQPPTYADAAILGADAARCDVVLPELPGFDAEARFVRRKCSHTGTQVGCDDECNGDRVGGESLLSVVAAQRFPDSVRRLVVDVQGVRLRAVVDNHSIDWDGFKRNVDALCKRRPRWNICTRRSAYPAFSNTVKYLRRIVVQGCGSDTGRETYLWNLARPWEPMIRVAA</sequence>
<keyword evidence="3" id="KW-1185">Reference proteome</keyword>
<evidence type="ECO:0000256" key="1">
    <source>
        <dbReference type="SAM" id="MobiDB-lite"/>
    </source>
</evidence>
<protein>
    <submittedName>
        <fullName evidence="2">Uncharacterized protein</fullName>
    </submittedName>
</protein>
<proteinExistence type="predicted"/>
<name>A0A0F7ZZ93_9HYPO</name>
<dbReference type="EMBL" id="KQ030531">
    <property type="protein sequence ID" value="KJZ73822.1"/>
    <property type="molecule type" value="Genomic_DNA"/>
</dbReference>
<evidence type="ECO:0000313" key="3">
    <source>
        <dbReference type="Proteomes" id="UP000054481"/>
    </source>
</evidence>
<feature type="region of interest" description="Disordered" evidence="1">
    <location>
        <begin position="37"/>
        <end position="60"/>
    </location>
</feature>
<dbReference type="OrthoDB" id="10252171at2759"/>
<evidence type="ECO:0000313" key="2">
    <source>
        <dbReference type="EMBL" id="KJZ73822.1"/>
    </source>
</evidence>
<gene>
    <name evidence="2" type="ORF">HIM_06715</name>
</gene>
<dbReference type="AlphaFoldDB" id="A0A0F7ZZ93"/>
<accession>A0A0F7ZZ93</accession>
<organism evidence="2 3">
    <name type="scientific">Hirsutella minnesotensis 3608</name>
    <dbReference type="NCBI Taxonomy" id="1043627"/>
    <lineage>
        <taxon>Eukaryota</taxon>
        <taxon>Fungi</taxon>
        <taxon>Dikarya</taxon>
        <taxon>Ascomycota</taxon>
        <taxon>Pezizomycotina</taxon>
        <taxon>Sordariomycetes</taxon>
        <taxon>Hypocreomycetidae</taxon>
        <taxon>Hypocreales</taxon>
        <taxon>Ophiocordycipitaceae</taxon>
        <taxon>Hirsutella</taxon>
    </lineage>
</organism>
<dbReference type="Proteomes" id="UP000054481">
    <property type="component" value="Unassembled WGS sequence"/>
</dbReference>